<dbReference type="PANTHER" id="PTHR37693:SF1">
    <property type="entry name" value="INTEGRAL MEMBRANE PROTEIN"/>
    <property type="match status" value="1"/>
</dbReference>
<sequence>MSQAAAQQPSRKKAVISLLVLLALTCIIVFTFKDHWAEITAALAQLSVWQVLAVLAVGLSYPLLEGCVAWVIVRSRLPQFKLWQGLDVGWCGTFGNVVTLGAGAVPVQLYYLHKAGLPLGPGAGLMTLEYVFHKSTVLLYATVMLLLQHRWLAANTTGVMRYLPMAYAVVAVIIVALVLLCVSPLVQNLARWLLGFLPKTEKWQQRRADWLEQLEVLGTESRRLLADKPRCLKIFALQALKLFGLFCLPYLCIRFMGLSPLGFWQVQLLTSLMLFVSNALPNVAGMGSIETAFLLVFGSFLERGEVMSVLMLYRIASYYVVFAASAVGFFIAQRHLAQMEPPKEA</sequence>
<accession>A0A2A7A985</accession>
<dbReference type="Proteomes" id="UP000220157">
    <property type="component" value="Unassembled WGS sequence"/>
</dbReference>
<feature type="transmembrane region" description="Helical" evidence="6">
    <location>
        <begin position="165"/>
        <end position="186"/>
    </location>
</feature>
<dbReference type="AlphaFoldDB" id="A0A2A7A985"/>
<dbReference type="RefSeq" id="WP_097785380.1">
    <property type="nucleotide sequence ID" value="NZ_NMTW01000030.1"/>
</dbReference>
<evidence type="ECO:0000256" key="4">
    <source>
        <dbReference type="ARBA" id="ARBA00022989"/>
    </source>
</evidence>
<dbReference type="GO" id="GO:0046677">
    <property type="term" value="P:response to antibiotic"/>
    <property type="evidence" value="ECO:0007669"/>
    <property type="project" value="UniProtKB-KW"/>
</dbReference>
<comment type="similarity">
    <text evidence="6">Belongs to the LPG synthase family.</text>
</comment>
<keyword evidence="3 6" id="KW-0812">Transmembrane</keyword>
<dbReference type="GO" id="GO:0005886">
    <property type="term" value="C:plasma membrane"/>
    <property type="evidence" value="ECO:0007669"/>
    <property type="project" value="UniProtKB-SubCell"/>
</dbReference>
<evidence type="ECO:0000256" key="3">
    <source>
        <dbReference type="ARBA" id="ARBA00022692"/>
    </source>
</evidence>
<dbReference type="Pfam" id="PF03706">
    <property type="entry name" value="LPG_synthase_TM"/>
    <property type="match status" value="1"/>
</dbReference>
<protein>
    <recommendedName>
        <fullName evidence="6">Phosphatidylglycerol lysyltransferase</fullName>
        <ecNumber evidence="6">2.3.2.3</ecNumber>
    </recommendedName>
    <alternativeName>
        <fullName evidence="6">Lysylphosphatidylglycerol synthase</fullName>
    </alternativeName>
</protein>
<comment type="catalytic activity">
    <reaction evidence="6">
        <text>L-lysyl-tRNA(Lys) + a 1,2-diacyl-sn-glycero-3-phospho-(1'-sn-glycerol) = a 1,2-diacyl-sn-glycero-3-phospho-1'-(3'-O-L-lysyl)-sn-glycerol + tRNA(Lys)</text>
        <dbReference type="Rhea" id="RHEA:10668"/>
        <dbReference type="Rhea" id="RHEA-COMP:9696"/>
        <dbReference type="Rhea" id="RHEA-COMP:9697"/>
        <dbReference type="ChEBI" id="CHEBI:64716"/>
        <dbReference type="ChEBI" id="CHEBI:75792"/>
        <dbReference type="ChEBI" id="CHEBI:78442"/>
        <dbReference type="ChEBI" id="CHEBI:78529"/>
        <dbReference type="EC" id="2.3.2.3"/>
    </reaction>
</comment>
<evidence type="ECO:0000313" key="8">
    <source>
        <dbReference type="Proteomes" id="UP000220157"/>
    </source>
</evidence>
<dbReference type="EC" id="2.3.2.3" evidence="6"/>
<feature type="transmembrane region" description="Helical" evidence="6">
    <location>
        <begin position="234"/>
        <end position="253"/>
    </location>
</feature>
<comment type="function">
    <text evidence="6">Catalyzes the transfer of a lysyl group from L-lysyl-tRNA(Lys) to membrane-bound phosphatidylglycerol (PG), which produces lysylphosphatidylglycerol (LPG), a major component of the bacterial membrane with a positive net charge. LPG synthesis contributes to bacterial virulence as it is involved in the resistance mechanism against cationic antimicrobial peptides (CAMP) produces by the host's immune system (defensins, cathelicidins) and by the competing microorganisms.</text>
</comment>
<comment type="subcellular location">
    <subcellularLocation>
        <location evidence="1 6">Cell membrane</location>
        <topology evidence="1 6">Multi-pass membrane protein</topology>
    </subcellularLocation>
</comment>
<evidence type="ECO:0000313" key="7">
    <source>
        <dbReference type="EMBL" id="PDX75739.1"/>
    </source>
</evidence>
<organism evidence="7 8">
    <name type="scientific">Faecalibacterium prausnitzii</name>
    <dbReference type="NCBI Taxonomy" id="853"/>
    <lineage>
        <taxon>Bacteria</taxon>
        <taxon>Bacillati</taxon>
        <taxon>Bacillota</taxon>
        <taxon>Clostridia</taxon>
        <taxon>Eubacteriales</taxon>
        <taxon>Oscillospiraceae</taxon>
        <taxon>Faecalibacterium</taxon>
    </lineage>
</organism>
<dbReference type="PANTHER" id="PTHR37693">
    <property type="entry name" value="PHOSPHATIDYLGLYCEROL LYSYLTRANSFERASE"/>
    <property type="match status" value="1"/>
</dbReference>
<keyword evidence="5 6" id="KW-0472">Membrane</keyword>
<comment type="caution">
    <text evidence="7">The sequence shown here is derived from an EMBL/GenBank/DDBJ whole genome shotgun (WGS) entry which is preliminary data.</text>
</comment>
<feature type="transmembrane region" description="Helical" evidence="6">
    <location>
        <begin position="52"/>
        <end position="73"/>
    </location>
</feature>
<feature type="transmembrane region" description="Helical" evidence="6">
    <location>
        <begin position="283"/>
        <end position="301"/>
    </location>
</feature>
<evidence type="ECO:0000256" key="6">
    <source>
        <dbReference type="RuleBase" id="RU363042"/>
    </source>
</evidence>
<evidence type="ECO:0000256" key="2">
    <source>
        <dbReference type="ARBA" id="ARBA00022475"/>
    </source>
</evidence>
<keyword evidence="6" id="KW-0443">Lipid metabolism</keyword>
<evidence type="ECO:0000256" key="1">
    <source>
        <dbReference type="ARBA" id="ARBA00004651"/>
    </source>
</evidence>
<evidence type="ECO:0000256" key="5">
    <source>
        <dbReference type="ARBA" id="ARBA00023136"/>
    </source>
</evidence>
<keyword evidence="4 6" id="KW-1133">Transmembrane helix</keyword>
<dbReference type="InterPro" id="IPR022791">
    <property type="entry name" value="L-PG_synthase/AglD"/>
</dbReference>
<gene>
    <name evidence="6" type="primary">mprF</name>
    <name evidence="7" type="ORF">CGS56_07035</name>
</gene>
<dbReference type="GO" id="GO:0006629">
    <property type="term" value="P:lipid metabolic process"/>
    <property type="evidence" value="ECO:0007669"/>
    <property type="project" value="UniProtKB-KW"/>
</dbReference>
<feature type="transmembrane region" description="Helical" evidence="6">
    <location>
        <begin position="313"/>
        <end position="332"/>
    </location>
</feature>
<feature type="transmembrane region" description="Helical" evidence="6">
    <location>
        <begin position="14"/>
        <end position="32"/>
    </location>
</feature>
<keyword evidence="6" id="KW-0808">Transferase</keyword>
<name>A0A2A7A985_9FIRM</name>
<dbReference type="EMBL" id="NMTW01000030">
    <property type="protein sequence ID" value="PDX75739.1"/>
    <property type="molecule type" value="Genomic_DNA"/>
</dbReference>
<dbReference type="GO" id="GO:0050071">
    <property type="term" value="F:phosphatidylglycerol lysyltransferase activity"/>
    <property type="evidence" value="ECO:0007669"/>
    <property type="project" value="UniProtKB-EC"/>
</dbReference>
<feature type="transmembrane region" description="Helical" evidence="6">
    <location>
        <begin position="85"/>
        <end position="111"/>
    </location>
</feature>
<proteinExistence type="inferred from homology"/>
<keyword evidence="2" id="KW-1003">Cell membrane</keyword>
<keyword evidence="6" id="KW-0046">Antibiotic resistance</keyword>
<reference evidence="7 8" key="1">
    <citation type="journal article" date="2017" name="Front. Microbiol.">
        <title>New Insights into the Diversity of the Genus Faecalibacterium.</title>
        <authorList>
            <person name="Benevides L."/>
            <person name="Burman S."/>
            <person name="Martin R."/>
            <person name="Robert V."/>
            <person name="Thomas M."/>
            <person name="Miquel S."/>
            <person name="Chain F."/>
            <person name="Sokol H."/>
            <person name="Bermudez-Humaran L.G."/>
            <person name="Morrison M."/>
            <person name="Langella P."/>
            <person name="Azevedo V.A."/>
            <person name="Chatel J.M."/>
            <person name="Soares S."/>
        </authorList>
    </citation>
    <scope>NUCLEOTIDE SEQUENCE [LARGE SCALE GENOMIC DNA]</scope>
    <source>
        <strain evidence="7 8">CNCM I 4573</strain>
    </source>
</reference>